<keyword evidence="4" id="KW-1185">Reference proteome</keyword>
<dbReference type="OrthoDB" id="9814399at2"/>
<evidence type="ECO:0000256" key="1">
    <source>
        <dbReference type="SAM" id="SignalP"/>
    </source>
</evidence>
<dbReference type="RefSeq" id="WP_106756884.1">
    <property type="nucleotide sequence ID" value="NZ_PXWF02000102.1"/>
</dbReference>
<proteinExistence type="predicted"/>
<protein>
    <submittedName>
        <fullName evidence="3">DUF2147 domain-containing protein</fullName>
    </submittedName>
</protein>
<dbReference type="PANTHER" id="PTHR36919">
    <property type="entry name" value="BLR1215 PROTEIN"/>
    <property type="match status" value="1"/>
</dbReference>
<feature type="signal peptide" evidence="1">
    <location>
        <begin position="1"/>
        <end position="21"/>
    </location>
</feature>
<comment type="caution">
    <text evidence="3">The sequence shown here is derived from an EMBL/GenBank/DDBJ whole genome shotgun (WGS) entry which is preliminary data.</text>
</comment>
<reference evidence="3 4" key="1">
    <citation type="submission" date="2018-04" db="EMBL/GenBank/DDBJ databases">
        <title>Massilia violaceinigra sp. nov., a novel purple-pigmented bacterium isolated from Tianshan glacier, Xinjiang, China.</title>
        <authorList>
            <person name="Wang H."/>
        </authorList>
    </citation>
    <scope>NUCLEOTIDE SEQUENCE [LARGE SCALE GENOMIC DNA]</scope>
    <source>
        <strain evidence="3 4">B448-2</strain>
    </source>
</reference>
<feature type="domain" description="DUF2147" evidence="2">
    <location>
        <begin position="28"/>
        <end position="146"/>
    </location>
</feature>
<dbReference type="Proteomes" id="UP000241421">
    <property type="component" value="Unassembled WGS sequence"/>
</dbReference>
<dbReference type="EMBL" id="PXWF02000102">
    <property type="protein sequence ID" value="PWF49255.1"/>
    <property type="molecule type" value="Genomic_DNA"/>
</dbReference>
<evidence type="ECO:0000313" key="3">
    <source>
        <dbReference type="EMBL" id="PWF49255.1"/>
    </source>
</evidence>
<evidence type="ECO:0000259" key="2">
    <source>
        <dbReference type="Pfam" id="PF09917"/>
    </source>
</evidence>
<dbReference type="Gene3D" id="2.40.128.520">
    <property type="match status" value="1"/>
</dbReference>
<dbReference type="Pfam" id="PF09917">
    <property type="entry name" value="DUF2147"/>
    <property type="match status" value="1"/>
</dbReference>
<dbReference type="InterPro" id="IPR019223">
    <property type="entry name" value="DUF2147"/>
</dbReference>
<evidence type="ECO:0000313" key="4">
    <source>
        <dbReference type="Proteomes" id="UP000241421"/>
    </source>
</evidence>
<keyword evidence="1" id="KW-0732">Signal</keyword>
<dbReference type="AlphaFoldDB" id="A0A2U2HPB2"/>
<gene>
    <name evidence="3" type="ORF">C7C56_007705</name>
</gene>
<name>A0A2U2HPB2_9BURK</name>
<organism evidence="3 4">
    <name type="scientific">Massilia glaciei</name>
    <dbReference type="NCBI Taxonomy" id="1524097"/>
    <lineage>
        <taxon>Bacteria</taxon>
        <taxon>Pseudomonadati</taxon>
        <taxon>Pseudomonadota</taxon>
        <taxon>Betaproteobacteria</taxon>
        <taxon>Burkholderiales</taxon>
        <taxon>Oxalobacteraceae</taxon>
        <taxon>Telluria group</taxon>
        <taxon>Massilia</taxon>
    </lineage>
</organism>
<dbReference type="PANTHER" id="PTHR36919:SF3">
    <property type="entry name" value="BLL5882 PROTEIN"/>
    <property type="match status" value="1"/>
</dbReference>
<sequence length="148" mass="16120">MRLLKIACLSALVLALPAAWAADATPVGLWKNIDDVTGQPKALIRISDNQGELQGKIEKLFRKPGTEQNPVCTLCDGANKGQPVIGMMFMWGLKKDGEEFAGGSILDPDNGKVYKSKMSLVEGGKKLKVRGYVGVPMFGRSQTWVRQE</sequence>
<accession>A0A2U2HPB2</accession>
<feature type="chain" id="PRO_5015483474" evidence="1">
    <location>
        <begin position="22"/>
        <end position="148"/>
    </location>
</feature>